<comment type="caution">
    <text evidence="1">The sequence shown here is derived from an EMBL/GenBank/DDBJ whole genome shotgun (WGS) entry which is preliminary data.</text>
</comment>
<dbReference type="AlphaFoldDB" id="A0AAD7WHU7"/>
<proteinExistence type="predicted"/>
<dbReference type="EMBL" id="JAINUG010000105">
    <property type="protein sequence ID" value="KAJ8396614.1"/>
    <property type="molecule type" value="Genomic_DNA"/>
</dbReference>
<dbReference type="Proteomes" id="UP001221898">
    <property type="component" value="Unassembled WGS sequence"/>
</dbReference>
<accession>A0AAD7WHU7</accession>
<reference evidence="1" key="1">
    <citation type="journal article" date="2023" name="Science">
        <title>Genome structures resolve the early diversification of teleost fishes.</title>
        <authorList>
            <person name="Parey E."/>
            <person name="Louis A."/>
            <person name="Montfort J."/>
            <person name="Bouchez O."/>
            <person name="Roques C."/>
            <person name="Iampietro C."/>
            <person name="Lluch J."/>
            <person name="Castinel A."/>
            <person name="Donnadieu C."/>
            <person name="Desvignes T."/>
            <person name="Floi Bucao C."/>
            <person name="Jouanno E."/>
            <person name="Wen M."/>
            <person name="Mejri S."/>
            <person name="Dirks R."/>
            <person name="Jansen H."/>
            <person name="Henkel C."/>
            <person name="Chen W.J."/>
            <person name="Zahm M."/>
            <person name="Cabau C."/>
            <person name="Klopp C."/>
            <person name="Thompson A.W."/>
            <person name="Robinson-Rechavi M."/>
            <person name="Braasch I."/>
            <person name="Lecointre G."/>
            <person name="Bobe J."/>
            <person name="Postlethwait J.H."/>
            <person name="Berthelot C."/>
            <person name="Roest Crollius H."/>
            <person name="Guiguen Y."/>
        </authorList>
    </citation>
    <scope>NUCLEOTIDE SEQUENCE</scope>
    <source>
        <strain evidence="1">NC1722</strain>
    </source>
</reference>
<name>A0AAD7WHU7_9TELE</name>
<organism evidence="1 2">
    <name type="scientific">Aldrovandia affinis</name>
    <dbReference type="NCBI Taxonomy" id="143900"/>
    <lineage>
        <taxon>Eukaryota</taxon>
        <taxon>Metazoa</taxon>
        <taxon>Chordata</taxon>
        <taxon>Craniata</taxon>
        <taxon>Vertebrata</taxon>
        <taxon>Euteleostomi</taxon>
        <taxon>Actinopterygii</taxon>
        <taxon>Neopterygii</taxon>
        <taxon>Teleostei</taxon>
        <taxon>Notacanthiformes</taxon>
        <taxon>Halosauridae</taxon>
        <taxon>Aldrovandia</taxon>
    </lineage>
</organism>
<keyword evidence="2" id="KW-1185">Reference proteome</keyword>
<gene>
    <name evidence="1" type="ORF">AAFF_G00016800</name>
</gene>
<evidence type="ECO:0000313" key="2">
    <source>
        <dbReference type="Proteomes" id="UP001221898"/>
    </source>
</evidence>
<evidence type="ECO:0000313" key="1">
    <source>
        <dbReference type="EMBL" id="KAJ8396614.1"/>
    </source>
</evidence>
<protein>
    <submittedName>
        <fullName evidence="1">Uncharacterized protein</fullName>
    </submittedName>
</protein>
<sequence>MKSRPRFSQEKRLQGGTTCGFFAEGPVASMCVTGVAERSSKPQSCQVTPLASSKAHLSNTRAFAAIKESI</sequence>